<sequence length="95" mass="9930">TGTVGVIAPRAAIWALAPLRAETAAAAAASGEEDRLWVGTPDDAKGLEFDAVVVAVPPMPGAVSPATWKRLYVALTRPTQRLTVVDASDFLPMFV</sequence>
<keyword evidence="3" id="KW-1185">Reference proteome</keyword>
<organism evidence="2 3">
    <name type="scientific">Agromyces seonyuensis</name>
    <dbReference type="NCBI Taxonomy" id="2662446"/>
    <lineage>
        <taxon>Bacteria</taxon>
        <taxon>Bacillati</taxon>
        <taxon>Actinomycetota</taxon>
        <taxon>Actinomycetes</taxon>
        <taxon>Micrococcales</taxon>
        <taxon>Microbacteriaceae</taxon>
        <taxon>Agromyces</taxon>
    </lineage>
</organism>
<dbReference type="SUPFAM" id="SSF52540">
    <property type="entry name" value="P-loop containing nucleoside triphosphate hydrolases"/>
    <property type="match status" value="1"/>
</dbReference>
<evidence type="ECO:0000313" key="2">
    <source>
        <dbReference type="EMBL" id="MWC00441.1"/>
    </source>
</evidence>
<reference evidence="2 3" key="1">
    <citation type="submission" date="2019-12" db="EMBL/GenBank/DDBJ databases">
        <authorList>
            <person name="Kim Y.S."/>
        </authorList>
    </citation>
    <scope>NUCLEOTIDE SEQUENCE [LARGE SCALE GENOMIC DNA]</scope>
    <source>
        <strain evidence="2 3">MMS17-SY077</strain>
    </source>
</reference>
<protein>
    <recommendedName>
        <fullName evidence="1">UvrD-like helicase C-terminal domain-containing protein</fullName>
    </recommendedName>
</protein>
<evidence type="ECO:0000313" key="3">
    <source>
        <dbReference type="Proteomes" id="UP000438182"/>
    </source>
</evidence>
<dbReference type="RefSeq" id="WP_160427055.1">
    <property type="nucleotide sequence ID" value="NZ_WSTA01000162.1"/>
</dbReference>
<proteinExistence type="predicted"/>
<name>A0A6I4P1F9_9MICO</name>
<dbReference type="InterPro" id="IPR027417">
    <property type="entry name" value="P-loop_NTPase"/>
</dbReference>
<dbReference type="Pfam" id="PF13538">
    <property type="entry name" value="UvrD_C_2"/>
    <property type="match status" value="1"/>
</dbReference>
<comment type="caution">
    <text evidence="2">The sequence shown here is derived from an EMBL/GenBank/DDBJ whole genome shotgun (WGS) entry which is preliminary data.</text>
</comment>
<accession>A0A6I4P1F9</accession>
<dbReference type="EMBL" id="WSTA01000162">
    <property type="protein sequence ID" value="MWC00441.1"/>
    <property type="molecule type" value="Genomic_DNA"/>
</dbReference>
<dbReference type="InterPro" id="IPR027785">
    <property type="entry name" value="UvrD-like_helicase_C"/>
</dbReference>
<evidence type="ECO:0000259" key="1">
    <source>
        <dbReference type="Pfam" id="PF13538"/>
    </source>
</evidence>
<feature type="non-terminal residue" evidence="2">
    <location>
        <position position="1"/>
    </location>
</feature>
<dbReference type="Proteomes" id="UP000438182">
    <property type="component" value="Unassembled WGS sequence"/>
</dbReference>
<gene>
    <name evidence="2" type="ORF">GB864_18045</name>
</gene>
<dbReference type="AlphaFoldDB" id="A0A6I4P1F9"/>
<dbReference type="Gene3D" id="3.40.50.300">
    <property type="entry name" value="P-loop containing nucleotide triphosphate hydrolases"/>
    <property type="match status" value="1"/>
</dbReference>
<feature type="domain" description="UvrD-like helicase C-terminal" evidence="1">
    <location>
        <begin position="37"/>
        <end position="85"/>
    </location>
</feature>